<gene>
    <name evidence="1" type="ORF">UFOPK2252_00692</name>
</gene>
<reference evidence="1" key="1">
    <citation type="submission" date="2020-05" db="EMBL/GenBank/DDBJ databases">
        <authorList>
            <person name="Chiriac C."/>
            <person name="Salcher M."/>
            <person name="Ghai R."/>
            <person name="Kavagutti S V."/>
        </authorList>
    </citation>
    <scope>NUCLEOTIDE SEQUENCE</scope>
</reference>
<proteinExistence type="predicted"/>
<dbReference type="AlphaFoldDB" id="A0A6J6L9I9"/>
<dbReference type="EMBL" id="CAEZWN010000060">
    <property type="protein sequence ID" value="CAB4656985.1"/>
    <property type="molecule type" value="Genomic_DNA"/>
</dbReference>
<protein>
    <submittedName>
        <fullName evidence="1">Unannotated protein</fullName>
    </submittedName>
</protein>
<evidence type="ECO:0000313" key="1">
    <source>
        <dbReference type="EMBL" id="CAB4656985.1"/>
    </source>
</evidence>
<accession>A0A6J6L9I9</accession>
<organism evidence="1">
    <name type="scientific">freshwater metagenome</name>
    <dbReference type="NCBI Taxonomy" id="449393"/>
    <lineage>
        <taxon>unclassified sequences</taxon>
        <taxon>metagenomes</taxon>
        <taxon>ecological metagenomes</taxon>
    </lineage>
</organism>
<sequence>MPAPILDCARAVEDKAYSFTDVPAVNAFAGTVTVKVSVPLPMFPPAEKPFITFQFCTSVKSASAIPNKDAWRH</sequence>
<name>A0A6J6L9I9_9ZZZZ</name>